<name>A0ABN8DNK2_9VIBR</name>
<dbReference type="Gene3D" id="3.30.70.1290">
    <property type="entry name" value="Transposase IS200-like"/>
    <property type="match status" value="1"/>
</dbReference>
<dbReference type="EMBL" id="CAKLDI010000001">
    <property type="protein sequence ID" value="CAH0532741.1"/>
    <property type="molecule type" value="Genomic_DNA"/>
</dbReference>
<dbReference type="SMART" id="SM01321">
    <property type="entry name" value="Y1_Tnp"/>
    <property type="match status" value="1"/>
</dbReference>
<dbReference type="InterPro" id="IPR002686">
    <property type="entry name" value="Transposase_17"/>
</dbReference>
<dbReference type="InterPro" id="IPR045864">
    <property type="entry name" value="aa-tRNA-synth_II/BPL/LPL"/>
</dbReference>
<keyword evidence="2" id="KW-0808">Transferase</keyword>
<protein>
    <submittedName>
        <fullName evidence="2">ATP phosphoribosyltransferase regulatory subunit</fullName>
    </submittedName>
</protein>
<dbReference type="InterPro" id="IPR036515">
    <property type="entry name" value="Transposase_17_sf"/>
</dbReference>
<dbReference type="Proteomes" id="UP000838672">
    <property type="component" value="Unassembled WGS sequence"/>
</dbReference>
<dbReference type="PANTHER" id="PTHR43707">
    <property type="entry name" value="HISTIDYL-TRNA SYNTHETASE"/>
    <property type="match status" value="1"/>
</dbReference>
<gene>
    <name evidence="2" type="primary">hisZ</name>
    <name evidence="2" type="ORF">VST7929_00586</name>
</gene>
<dbReference type="InterPro" id="IPR004516">
    <property type="entry name" value="HisRS/HisZ"/>
</dbReference>
<dbReference type="SUPFAM" id="SSF143422">
    <property type="entry name" value="Transposase IS200-like"/>
    <property type="match status" value="1"/>
</dbReference>
<dbReference type="RefSeq" id="WP_237464745.1">
    <property type="nucleotide sequence ID" value="NZ_CAKLDI010000001.1"/>
</dbReference>
<dbReference type="Pfam" id="PF13393">
    <property type="entry name" value="tRNA-synt_His"/>
    <property type="match status" value="1"/>
</dbReference>
<accession>A0ABN8DNK2</accession>
<evidence type="ECO:0000313" key="3">
    <source>
        <dbReference type="Proteomes" id="UP000838672"/>
    </source>
</evidence>
<organism evidence="2 3">
    <name type="scientific">Vibrio stylophorae</name>
    <dbReference type="NCBI Taxonomy" id="659351"/>
    <lineage>
        <taxon>Bacteria</taxon>
        <taxon>Pseudomonadati</taxon>
        <taxon>Pseudomonadota</taxon>
        <taxon>Gammaproteobacteria</taxon>
        <taxon>Vibrionales</taxon>
        <taxon>Vibrionaceae</taxon>
        <taxon>Vibrio</taxon>
    </lineage>
</organism>
<dbReference type="GO" id="GO:0016757">
    <property type="term" value="F:glycosyltransferase activity"/>
    <property type="evidence" value="ECO:0007669"/>
    <property type="project" value="UniProtKB-KW"/>
</dbReference>
<dbReference type="InterPro" id="IPR041715">
    <property type="entry name" value="HisRS-like_core"/>
</dbReference>
<evidence type="ECO:0000259" key="1">
    <source>
        <dbReference type="SMART" id="SM01321"/>
    </source>
</evidence>
<dbReference type="PANTHER" id="PTHR43707:SF1">
    <property type="entry name" value="HISTIDINE--TRNA LIGASE, MITOCHONDRIAL-RELATED"/>
    <property type="match status" value="1"/>
</dbReference>
<evidence type="ECO:0000313" key="2">
    <source>
        <dbReference type="EMBL" id="CAH0532741.1"/>
    </source>
</evidence>
<feature type="domain" description="Transposase IS200-like" evidence="1">
    <location>
        <begin position="9"/>
        <end position="124"/>
    </location>
</feature>
<proteinExistence type="predicted"/>
<keyword evidence="3" id="KW-1185">Reference proteome</keyword>
<dbReference type="Gene3D" id="3.30.930.10">
    <property type="entry name" value="Bira Bifunctional Protein, Domain 2"/>
    <property type="match status" value="1"/>
</dbReference>
<reference evidence="2" key="1">
    <citation type="submission" date="2021-11" db="EMBL/GenBank/DDBJ databases">
        <authorList>
            <person name="Rodrigo-Torres L."/>
            <person name="Arahal R. D."/>
            <person name="Lucena T."/>
        </authorList>
    </citation>
    <scope>NUCLEOTIDE SEQUENCE</scope>
    <source>
        <strain evidence="2">CECT 7929</strain>
    </source>
</reference>
<dbReference type="SUPFAM" id="SSF55681">
    <property type="entry name" value="Class II aaRS and biotin synthetases"/>
    <property type="match status" value="1"/>
</dbReference>
<sequence>MARKERLFIAGLPQLIALKGHNQQAVFETPADYHYFLQCLDNALQRYGGALHGYSLQPSQVLLLLTPKNKEGLGRFMQHIGRCYVPYFNQAHQRSGALWEGRYHSCHIEPGSYFLLCLQYVDIQAQQLSASSGSFRDHSWCSYQHHLGHDFQPRIDEHTQYRQLGETPAMRASAYSHFITTPLSNSVIERIESCLQQNCVLGTPQFCQSVEHQIHRHVRPRHSGRPRKHFHNPLQNWVWLEEQARLLFDRYGYQEIRLPLLEAHDPLEMVTDFTQGSVQAAIASHNAVLRHEGTLSCLRAVSQHQELLQQGKLWYQGPVFHDHGQEPSQVTQLHQIGAEAFGCEGVEIVLEQLLLQHHFFAQLNLSEQVNLRINHLGSADEFAQFRQALRDYFEPFRLVLDAQSLSWLEQTPERILHQHPSLLNALVAEAPRLHYFLSRASKQRFAKLTQVLREMDVIFEIQLELFPERDYSHTIFEWHCDRLGEDSLLCRGGRYDLYASEHLEQNTFACGFAFQLESLMKLIEQQGESDWAKESQNMVVIPRTQFDQAYAMQVTRQLRQTFPNSCVIHDCSHHLAEKSKQQALKRGMPFVLVVDEHASMPISLYQHHQNEGTELNLHDTIQTLMRQLPLQ</sequence>
<comment type="caution">
    <text evidence="2">The sequence shown here is derived from an EMBL/GenBank/DDBJ whole genome shotgun (WGS) entry which is preliminary data.</text>
</comment>
<keyword evidence="2" id="KW-0328">Glycosyltransferase</keyword>